<dbReference type="AlphaFoldDB" id="A0AAE4NLW7"/>
<dbReference type="RefSeq" id="WP_180259923.1">
    <property type="nucleotide sequence ID" value="NZ_BLYG01000002.1"/>
</dbReference>
<dbReference type="EMBL" id="JAWHVL010000002">
    <property type="protein sequence ID" value="MDV2631347.1"/>
    <property type="molecule type" value="Genomic_DNA"/>
</dbReference>
<organism evidence="1 2">
    <name type="scientific">Lactococcus lactis</name>
    <dbReference type="NCBI Taxonomy" id="1358"/>
    <lineage>
        <taxon>Bacteria</taxon>
        <taxon>Bacillati</taxon>
        <taxon>Bacillota</taxon>
        <taxon>Bacilli</taxon>
        <taxon>Lactobacillales</taxon>
        <taxon>Streptococcaceae</taxon>
        <taxon>Lactococcus</taxon>
    </lineage>
</organism>
<name>A0AAE4NLW7_9LACT</name>
<protein>
    <submittedName>
        <fullName evidence="1">Uncharacterized protein</fullName>
    </submittedName>
</protein>
<dbReference type="InterPro" id="IPR023393">
    <property type="entry name" value="START-like_dom_sf"/>
</dbReference>
<evidence type="ECO:0000313" key="1">
    <source>
        <dbReference type="EMBL" id="MDV2631347.1"/>
    </source>
</evidence>
<sequence>MKFSFELKTKTSVEKIWGLYSDVNRWFAWEDDLEDISLEGEFERGSFGEMKLSGQPAMKFELVSVIRNKEFTDKTSIPDVGDIYFIHELTSENGWTTIRHSVEFVPNNRADSSEDAGFVSQIFSDVPASIFSLIKAAND</sequence>
<evidence type="ECO:0000313" key="2">
    <source>
        <dbReference type="Proteomes" id="UP001186047"/>
    </source>
</evidence>
<accession>A0AAE4NLW7</accession>
<reference evidence="1" key="1">
    <citation type="submission" date="2023-10" db="EMBL/GenBank/DDBJ databases">
        <title>Production of high quality cheese from raw caw milk (raw cheese).</title>
        <authorList>
            <person name="Samouris G."/>
        </authorList>
    </citation>
    <scope>NUCLEOTIDE SEQUENCE</scope>
    <source>
        <strain evidence="1">M17-3</strain>
    </source>
</reference>
<comment type="caution">
    <text evidence="1">The sequence shown here is derived from an EMBL/GenBank/DDBJ whole genome shotgun (WGS) entry which is preliminary data.</text>
</comment>
<proteinExistence type="predicted"/>
<dbReference type="SUPFAM" id="SSF55961">
    <property type="entry name" value="Bet v1-like"/>
    <property type="match status" value="1"/>
</dbReference>
<gene>
    <name evidence="1" type="ORF">RZO31_00450</name>
</gene>
<dbReference type="Gene3D" id="3.30.530.20">
    <property type="match status" value="1"/>
</dbReference>
<dbReference type="Proteomes" id="UP001186047">
    <property type="component" value="Unassembled WGS sequence"/>
</dbReference>